<dbReference type="InterPro" id="IPR000182">
    <property type="entry name" value="GNAT_dom"/>
</dbReference>
<dbReference type="Pfam" id="PF13673">
    <property type="entry name" value="Acetyltransf_10"/>
    <property type="match status" value="1"/>
</dbReference>
<evidence type="ECO:0000313" key="3">
    <source>
        <dbReference type="Proteomes" id="UP000240009"/>
    </source>
</evidence>
<dbReference type="SUPFAM" id="SSF55729">
    <property type="entry name" value="Acyl-CoA N-acyltransferases (Nat)"/>
    <property type="match status" value="1"/>
</dbReference>
<protein>
    <submittedName>
        <fullName evidence="2">GNAT family N-acetyltransferase</fullName>
    </submittedName>
</protein>
<name>A0A2S8G3I3_9BACT</name>
<dbReference type="RefSeq" id="WP_105350205.1">
    <property type="nucleotide sequence ID" value="NZ_PUIA01000016.1"/>
</dbReference>
<feature type="domain" description="N-acetyltransferase" evidence="1">
    <location>
        <begin position="4"/>
        <end position="142"/>
    </location>
</feature>
<dbReference type="GO" id="GO:0016747">
    <property type="term" value="F:acyltransferase activity, transferring groups other than amino-acyl groups"/>
    <property type="evidence" value="ECO:0007669"/>
    <property type="project" value="InterPro"/>
</dbReference>
<comment type="caution">
    <text evidence="2">The sequence shown here is derived from an EMBL/GenBank/DDBJ whole genome shotgun (WGS) entry which is preliminary data.</text>
</comment>
<reference evidence="2 3" key="1">
    <citation type="submission" date="2018-02" db="EMBL/GenBank/DDBJ databases">
        <title>Comparative genomes isolates from brazilian mangrove.</title>
        <authorList>
            <person name="Araujo J.E."/>
            <person name="Taketani R.G."/>
            <person name="Silva M.C.P."/>
            <person name="Loureco M.V."/>
            <person name="Andreote F.D."/>
        </authorList>
    </citation>
    <scope>NUCLEOTIDE SEQUENCE [LARGE SCALE GENOMIC DNA]</scope>
    <source>
        <strain evidence="2 3">HEX-2 MGV</strain>
    </source>
</reference>
<dbReference type="InterPro" id="IPR016181">
    <property type="entry name" value="Acyl_CoA_acyltransferase"/>
</dbReference>
<evidence type="ECO:0000313" key="2">
    <source>
        <dbReference type="EMBL" id="PQO39005.1"/>
    </source>
</evidence>
<dbReference type="EMBL" id="PUIA01000016">
    <property type="protein sequence ID" value="PQO39005.1"/>
    <property type="molecule type" value="Genomic_DNA"/>
</dbReference>
<sequence length="151" mass="17011">MPTETILQVPVFSDLANLAFTLRREVFVTEQGVPAEGELDEYDMTADHYVLVRDGDVVATSRVIHKEEGCKLSRFAVRKAVRGLGVGGRMMAFVLADLKAKGKHRVFLSAQSDKIGFYEKYGFHAYGPEYYECDILHRMMQNWDDLSGAEA</sequence>
<dbReference type="OrthoDB" id="9796171at2"/>
<accession>A0A2S8G3I3</accession>
<dbReference type="AlphaFoldDB" id="A0A2S8G3I3"/>
<keyword evidence="2" id="KW-0808">Transferase</keyword>
<proteinExistence type="predicted"/>
<evidence type="ECO:0000259" key="1">
    <source>
        <dbReference type="PROSITE" id="PS51186"/>
    </source>
</evidence>
<dbReference type="PROSITE" id="PS51186">
    <property type="entry name" value="GNAT"/>
    <property type="match status" value="1"/>
</dbReference>
<gene>
    <name evidence="2" type="ORF">C5Y96_03820</name>
</gene>
<dbReference type="Proteomes" id="UP000240009">
    <property type="component" value="Unassembled WGS sequence"/>
</dbReference>
<dbReference type="CDD" id="cd04301">
    <property type="entry name" value="NAT_SF"/>
    <property type="match status" value="1"/>
</dbReference>
<organism evidence="2 3">
    <name type="scientific">Blastopirellula marina</name>
    <dbReference type="NCBI Taxonomy" id="124"/>
    <lineage>
        <taxon>Bacteria</taxon>
        <taxon>Pseudomonadati</taxon>
        <taxon>Planctomycetota</taxon>
        <taxon>Planctomycetia</taxon>
        <taxon>Pirellulales</taxon>
        <taxon>Pirellulaceae</taxon>
        <taxon>Blastopirellula</taxon>
    </lineage>
</organism>
<dbReference type="Gene3D" id="3.40.630.30">
    <property type="match status" value="1"/>
</dbReference>